<feature type="transmembrane region" description="Helical" evidence="5">
    <location>
        <begin position="603"/>
        <end position="626"/>
    </location>
</feature>
<reference evidence="6" key="1">
    <citation type="submission" date="2020-05" db="EMBL/GenBank/DDBJ databases">
        <title>Phylogenomic resolution of chytrid fungi.</title>
        <authorList>
            <person name="Stajich J.E."/>
            <person name="Amses K."/>
            <person name="Simmons R."/>
            <person name="Seto K."/>
            <person name="Myers J."/>
            <person name="Bonds A."/>
            <person name="Quandt C.A."/>
            <person name="Barry K."/>
            <person name="Liu P."/>
            <person name="Grigoriev I."/>
            <person name="Longcore J.E."/>
            <person name="James T.Y."/>
        </authorList>
    </citation>
    <scope>NUCLEOTIDE SEQUENCE</scope>
    <source>
        <strain evidence="6">JEL0513</strain>
    </source>
</reference>
<evidence type="ECO:0000256" key="2">
    <source>
        <dbReference type="ARBA" id="ARBA00022692"/>
    </source>
</evidence>
<dbReference type="PANTHER" id="PTHR10687:SF2">
    <property type="entry name" value="SECRETORY CARRIER-ASSOCIATED MEMBRANE PROTEIN"/>
    <property type="match status" value="1"/>
</dbReference>
<dbReference type="GO" id="GO:0015031">
    <property type="term" value="P:protein transport"/>
    <property type="evidence" value="ECO:0007669"/>
    <property type="project" value="InterPro"/>
</dbReference>
<feature type="transmembrane region" description="Helical" evidence="5">
    <location>
        <begin position="646"/>
        <end position="663"/>
    </location>
</feature>
<evidence type="ECO:0000256" key="3">
    <source>
        <dbReference type="ARBA" id="ARBA00022989"/>
    </source>
</evidence>
<evidence type="ECO:0000256" key="4">
    <source>
        <dbReference type="ARBA" id="ARBA00023136"/>
    </source>
</evidence>
<dbReference type="PANTHER" id="PTHR10687">
    <property type="entry name" value="SECRETORY CARRIER-ASSOCIATED MEMBRANE PROTEIN SCAMP"/>
    <property type="match status" value="1"/>
</dbReference>
<keyword evidence="7" id="KW-1185">Reference proteome</keyword>
<keyword evidence="2 5" id="KW-0812">Transmembrane</keyword>
<keyword evidence="3 5" id="KW-1133">Transmembrane helix</keyword>
<organism evidence="6 7">
    <name type="scientific">Physocladia obscura</name>
    <dbReference type="NCBI Taxonomy" id="109957"/>
    <lineage>
        <taxon>Eukaryota</taxon>
        <taxon>Fungi</taxon>
        <taxon>Fungi incertae sedis</taxon>
        <taxon>Chytridiomycota</taxon>
        <taxon>Chytridiomycota incertae sedis</taxon>
        <taxon>Chytridiomycetes</taxon>
        <taxon>Chytridiales</taxon>
        <taxon>Chytriomycetaceae</taxon>
        <taxon>Physocladia</taxon>
    </lineage>
</organism>
<dbReference type="GO" id="GO:0055038">
    <property type="term" value="C:recycling endosome membrane"/>
    <property type="evidence" value="ECO:0007669"/>
    <property type="project" value="TreeGrafter"/>
</dbReference>
<feature type="transmembrane region" description="Helical" evidence="5">
    <location>
        <begin position="702"/>
        <end position="720"/>
    </location>
</feature>
<proteinExistence type="predicted"/>
<evidence type="ECO:0000313" key="7">
    <source>
        <dbReference type="Proteomes" id="UP001211907"/>
    </source>
</evidence>
<dbReference type="Pfam" id="PF04144">
    <property type="entry name" value="SCAMP"/>
    <property type="match status" value="2"/>
</dbReference>
<sequence>MQIETGSFEKVSDSSQEGRSFLNYVSFALAMSSKGSQTSNSVEKNKEPGFTLPFPPVRSVGDLRLVTSDQPAFDDFTSKDVGKYFEMSDYGRMNSVLNRSQSKPPKRVLLASSTETPSQRFSPTSTTQKVVGISKTASMSMIMTTHVNQNSIKGSREHNIISGAIGSPVELNHIISPISVLKRARTNSRSCVRTDSVEEIISHTLTAASRNRSVSVNIPTTAAAATISKTKTKPTTVMTVATVTPSSSVKAKSKLRIVNMSAAEISTEVLVSPSLSIVEGSNSKKSTLVKRRSSNYLFRSQKLWKVHPTPAQIENDGGKFGQEDLILRDDDGSETSLLKRLSKKLTARNLIGRLPSVKLNDTEIEANDLKDFGNVPLPPTHPTATARYQIAFTGEYKKSFGTKTKKRAANSINIVMSTLLDERRGRDYKHESFWKRFTQGKFYWGLACVLSGVAQTLIASFIEVWKYTNLCWGTLDGSAQFILIYMALFIFAQLFLAVGLIDAVNSTPTIYTNIVTLQTPFQNPNASLKSLYLSSHDGSVYFDLMGNCPWSFQDGMLKNLENNASILDDLLSVQIFLIFVCTLGTMLLFFFGERAIRVMLLRYHAFIILLKMNMFFTISIVTMLISSSYFAQAQQLDQNIALTTQYHFYSSALSYLIPTSMLPSINGVTSYDPTLIPSTTITVAFGCLYLTTGWYSIRNSNLPLTIFFVALILSNIAALGNSRDILVLFVDAQKHNGTSSQWVPPQTQYHRVEAVSAQPQYALPAQIFHDSSNQAKVLAEREAELAKREALLNKREEKLIQKEATIDGFKPPNFPPCKPLVYHDIEAEIPEEGKWLVKRLYYAWISGLLAAGIPGWGGAGIIYCISELGSNIGDGVMCAICSAGYIWQVVYGLWQLKAVRNYYQSRGMNAEQAKEQVITGVAQSSFGREIVKTAVKTSLQSQV</sequence>
<dbReference type="GO" id="GO:0032588">
    <property type="term" value="C:trans-Golgi network membrane"/>
    <property type="evidence" value="ECO:0007669"/>
    <property type="project" value="TreeGrafter"/>
</dbReference>
<dbReference type="Proteomes" id="UP001211907">
    <property type="component" value="Unassembled WGS sequence"/>
</dbReference>
<feature type="transmembrane region" description="Helical" evidence="5">
    <location>
        <begin position="841"/>
        <end position="866"/>
    </location>
</feature>
<keyword evidence="4 5" id="KW-0472">Membrane</keyword>
<accession>A0AAD5T7X5</accession>
<gene>
    <name evidence="6" type="ORF">HK100_011006</name>
</gene>
<feature type="transmembrane region" description="Helical" evidence="5">
    <location>
        <begin position="872"/>
        <end position="894"/>
    </location>
</feature>
<protein>
    <submittedName>
        <fullName evidence="6">Uncharacterized protein</fullName>
    </submittedName>
</protein>
<feature type="transmembrane region" description="Helical" evidence="5">
    <location>
        <begin position="442"/>
        <end position="462"/>
    </location>
</feature>
<evidence type="ECO:0000256" key="5">
    <source>
        <dbReference type="SAM" id="Phobius"/>
    </source>
</evidence>
<evidence type="ECO:0000256" key="1">
    <source>
        <dbReference type="ARBA" id="ARBA00004141"/>
    </source>
</evidence>
<comment type="subcellular location">
    <subcellularLocation>
        <location evidence="1">Membrane</location>
        <topology evidence="1">Multi-pass membrane protein</topology>
    </subcellularLocation>
</comment>
<evidence type="ECO:0000313" key="6">
    <source>
        <dbReference type="EMBL" id="KAJ3125074.1"/>
    </source>
</evidence>
<dbReference type="InterPro" id="IPR007273">
    <property type="entry name" value="SCAMP"/>
</dbReference>
<dbReference type="AlphaFoldDB" id="A0AAD5T7X5"/>
<feature type="transmembrane region" description="Helical" evidence="5">
    <location>
        <begin position="675"/>
        <end position="696"/>
    </location>
</feature>
<feature type="transmembrane region" description="Helical" evidence="5">
    <location>
        <begin position="482"/>
        <end position="501"/>
    </location>
</feature>
<name>A0AAD5T7X5_9FUNG</name>
<feature type="transmembrane region" description="Helical" evidence="5">
    <location>
        <begin position="570"/>
        <end position="591"/>
    </location>
</feature>
<comment type="caution">
    <text evidence="6">The sequence shown here is derived from an EMBL/GenBank/DDBJ whole genome shotgun (WGS) entry which is preliminary data.</text>
</comment>
<dbReference type="EMBL" id="JADGJH010000632">
    <property type="protein sequence ID" value="KAJ3125074.1"/>
    <property type="molecule type" value="Genomic_DNA"/>
</dbReference>